<proteinExistence type="predicted"/>
<evidence type="ECO:0000256" key="1">
    <source>
        <dbReference type="ARBA" id="ARBA00004123"/>
    </source>
</evidence>
<feature type="compositionally biased region" description="Basic and acidic residues" evidence="7">
    <location>
        <begin position="1"/>
        <end position="13"/>
    </location>
</feature>
<dbReference type="InterPro" id="IPR001138">
    <property type="entry name" value="Zn2Cys6_DnaBD"/>
</dbReference>
<name>A0AA39CNZ7_9EURO</name>
<accession>A0AA39CNZ7</accession>
<evidence type="ECO:0000256" key="3">
    <source>
        <dbReference type="ARBA" id="ARBA00023015"/>
    </source>
</evidence>
<organism evidence="9 10">
    <name type="scientific">Cladophialophora chaetospira</name>
    <dbReference type="NCBI Taxonomy" id="386627"/>
    <lineage>
        <taxon>Eukaryota</taxon>
        <taxon>Fungi</taxon>
        <taxon>Dikarya</taxon>
        <taxon>Ascomycota</taxon>
        <taxon>Pezizomycotina</taxon>
        <taxon>Eurotiomycetes</taxon>
        <taxon>Chaetothyriomycetidae</taxon>
        <taxon>Chaetothyriales</taxon>
        <taxon>Herpotrichiellaceae</taxon>
        <taxon>Cladophialophora</taxon>
    </lineage>
</organism>
<feature type="region of interest" description="Disordered" evidence="7">
    <location>
        <begin position="105"/>
        <end position="124"/>
    </location>
</feature>
<evidence type="ECO:0000256" key="5">
    <source>
        <dbReference type="ARBA" id="ARBA00023163"/>
    </source>
</evidence>
<reference evidence="9" key="1">
    <citation type="submission" date="2022-10" db="EMBL/GenBank/DDBJ databases">
        <title>Culturing micro-colonial fungi from biological soil crusts in the Mojave desert and describing Neophaeococcomyces mojavensis, and introducing the new genera and species Taxawa tesnikishii.</title>
        <authorList>
            <person name="Kurbessoian T."/>
            <person name="Stajich J.E."/>
        </authorList>
    </citation>
    <scope>NUCLEOTIDE SEQUENCE</scope>
    <source>
        <strain evidence="9">TK_41</strain>
    </source>
</reference>
<evidence type="ECO:0000256" key="7">
    <source>
        <dbReference type="SAM" id="MobiDB-lite"/>
    </source>
</evidence>
<feature type="domain" description="Zn(2)-C6 fungal-type" evidence="8">
    <location>
        <begin position="39"/>
        <end position="72"/>
    </location>
</feature>
<dbReference type="AlphaFoldDB" id="A0AA39CNZ7"/>
<evidence type="ECO:0000256" key="4">
    <source>
        <dbReference type="ARBA" id="ARBA00023125"/>
    </source>
</evidence>
<gene>
    <name evidence="9" type="ORF">H2200_000213</name>
</gene>
<feature type="region of interest" description="Disordered" evidence="7">
    <location>
        <begin position="1"/>
        <end position="31"/>
    </location>
</feature>
<keyword evidence="5" id="KW-0804">Transcription</keyword>
<sequence>MSPPEDHEDHSDASDDSDDGEQSKDGASRKAKTIRSSRACITCRRMKTRCEIDEALGSACKLCIRTRRQCIMQDIPRRRKRKTTERVADLEQKINALTALLAAKESGAASTTDSDSLPPQLRPDQEPLAISEESLMTEALSRGLLDWETARTAFDRYRDDMSHYLPFVMFPTTMEASTLRDQQPLLFFAIVTVGLSRMKSEVDSELCDMLVKDLALRIMYKGERSLELVQTLLVHITYYSRALQMRDLNFNQMTHIASTMATDIGLGRRPHKTNSLQRNDPHQLESLAARRAWLGCYYMATSISMSLRHPAFVRWSVYTEECLDILSAEPPTLPSDVWLCDLIRIQTIAEAGSVAFSMDDPGAVVTLRDIRIQYQLRGFRQQLDYWRRHARTKLDLRKYTLRRALLDADLSRKAYARHIAASTDLFINEIALHPEHDIDDLRSPLRVPQTSGLSELALKFKDLHFVPAREEALFACLAAIHACFDALLSMDVQTACALPNLFFVRTGYAARALRKLLNICDSQAEFEGRSHINVEDLKFEEYLDAIIDLLGKVHTENSSTVARAFGLVLTQIKTQAFTSSKLLSTIKRVNENHSIDPKFDPNSDFLVGSKEPYGHPCLQLGKISEPSIVGVPDTASYGAPSLLPDQPVSFSEPLVQQPQSDVNQWQQNDADDTFMSGIDVLQWFEQDFALNAGTFEYDGMSLQPGPEHWQQ</sequence>
<dbReference type="CDD" id="cd12148">
    <property type="entry name" value="fungal_TF_MHR"/>
    <property type="match status" value="1"/>
</dbReference>
<keyword evidence="2" id="KW-0479">Metal-binding</keyword>
<comment type="caution">
    <text evidence="9">The sequence shown here is derived from an EMBL/GenBank/DDBJ whole genome shotgun (WGS) entry which is preliminary data.</text>
</comment>
<keyword evidence="6" id="KW-0539">Nucleus</keyword>
<dbReference type="SUPFAM" id="SSF57701">
    <property type="entry name" value="Zn2/Cys6 DNA-binding domain"/>
    <property type="match status" value="1"/>
</dbReference>
<dbReference type="GO" id="GO:0000976">
    <property type="term" value="F:transcription cis-regulatory region binding"/>
    <property type="evidence" value="ECO:0007669"/>
    <property type="project" value="TreeGrafter"/>
</dbReference>
<dbReference type="GO" id="GO:0006351">
    <property type="term" value="P:DNA-templated transcription"/>
    <property type="evidence" value="ECO:0007669"/>
    <property type="project" value="InterPro"/>
</dbReference>
<evidence type="ECO:0000313" key="9">
    <source>
        <dbReference type="EMBL" id="KAJ9616494.1"/>
    </source>
</evidence>
<dbReference type="EMBL" id="JAPDRK010000001">
    <property type="protein sequence ID" value="KAJ9616494.1"/>
    <property type="molecule type" value="Genomic_DNA"/>
</dbReference>
<dbReference type="PROSITE" id="PS00463">
    <property type="entry name" value="ZN2_CY6_FUNGAL_1"/>
    <property type="match status" value="1"/>
</dbReference>
<dbReference type="Pfam" id="PF04082">
    <property type="entry name" value="Fungal_trans"/>
    <property type="match status" value="1"/>
</dbReference>
<dbReference type="InterPro" id="IPR007219">
    <property type="entry name" value="XnlR_reg_dom"/>
</dbReference>
<keyword evidence="4" id="KW-0238">DNA-binding</keyword>
<dbReference type="InterPro" id="IPR036864">
    <property type="entry name" value="Zn2-C6_fun-type_DNA-bd_sf"/>
</dbReference>
<dbReference type="PANTHER" id="PTHR31845">
    <property type="entry name" value="FINGER DOMAIN PROTEIN, PUTATIVE-RELATED"/>
    <property type="match status" value="1"/>
</dbReference>
<protein>
    <recommendedName>
        <fullName evidence="8">Zn(2)-C6 fungal-type domain-containing protein</fullName>
    </recommendedName>
</protein>
<dbReference type="GO" id="GO:0005634">
    <property type="term" value="C:nucleus"/>
    <property type="evidence" value="ECO:0007669"/>
    <property type="project" value="UniProtKB-SubCell"/>
</dbReference>
<dbReference type="GO" id="GO:0000981">
    <property type="term" value="F:DNA-binding transcription factor activity, RNA polymerase II-specific"/>
    <property type="evidence" value="ECO:0007669"/>
    <property type="project" value="InterPro"/>
</dbReference>
<keyword evidence="3" id="KW-0805">Transcription regulation</keyword>
<dbReference type="Proteomes" id="UP001172673">
    <property type="component" value="Unassembled WGS sequence"/>
</dbReference>
<evidence type="ECO:0000256" key="2">
    <source>
        <dbReference type="ARBA" id="ARBA00022723"/>
    </source>
</evidence>
<evidence type="ECO:0000259" key="8">
    <source>
        <dbReference type="PROSITE" id="PS50048"/>
    </source>
</evidence>
<dbReference type="Gene3D" id="4.10.240.10">
    <property type="entry name" value="Zn(2)-C6 fungal-type DNA-binding domain"/>
    <property type="match status" value="1"/>
</dbReference>
<feature type="compositionally biased region" description="Polar residues" evidence="7">
    <location>
        <begin position="108"/>
        <end position="117"/>
    </location>
</feature>
<keyword evidence="10" id="KW-1185">Reference proteome</keyword>
<dbReference type="GO" id="GO:0008270">
    <property type="term" value="F:zinc ion binding"/>
    <property type="evidence" value="ECO:0007669"/>
    <property type="project" value="InterPro"/>
</dbReference>
<dbReference type="PROSITE" id="PS50048">
    <property type="entry name" value="ZN2_CY6_FUNGAL_2"/>
    <property type="match status" value="1"/>
</dbReference>
<dbReference type="CDD" id="cd00067">
    <property type="entry name" value="GAL4"/>
    <property type="match status" value="1"/>
</dbReference>
<comment type="subcellular location">
    <subcellularLocation>
        <location evidence="1">Nucleus</location>
    </subcellularLocation>
</comment>
<dbReference type="InterPro" id="IPR051089">
    <property type="entry name" value="prtT"/>
</dbReference>
<evidence type="ECO:0000313" key="10">
    <source>
        <dbReference type="Proteomes" id="UP001172673"/>
    </source>
</evidence>
<evidence type="ECO:0000256" key="6">
    <source>
        <dbReference type="ARBA" id="ARBA00023242"/>
    </source>
</evidence>
<dbReference type="PANTHER" id="PTHR31845:SF39">
    <property type="entry name" value="TRANSCRIPTION FACTOR PBCR-RELATED"/>
    <property type="match status" value="1"/>
</dbReference>